<sequence>MAPISTRDMSPEVELPLSKKLKEASAPTPSDKFEIFRRLVPVVADNNVTHLNAGFMPPSNLVAHEAIGKFCSEWLHHLSPKPFWKSTVEDARALVGRYINTEPDNISFTRDTTEAMGYFMHSLRLQPGDNVVILDCEHPNQAYGWLSLREKGIQVRQVQTDSESNGFSIIANAATFEPYVDSRTRCIGISSVMFHSGQRNDIADICAVCRPKGIHVLADLTQQVGFANVDVQELGVSAAAFSLHKGLNCPLGFATLYVSQDVIDSLDPVPPIVGYGSLETQSEDFLVPNGPIPFHPSARRYDHANLNLLGAAAAKASLQFYLDIMGPDDVENHLYSLGDALREQCEAIGVEIAGPSERQHHAPHLYIIKLYGGEWASHFKAHGVALTCFRWGVRVSFGFYSNFGDVKRLVEVMRLGLEMGFGNGTESDDSSIKEKKNLSCKRCQYRKLKCSRTQPCQNCIKAKHSCEYNQVDRKRRPASHDYVKSLEDRVAWLESFITKVQVASPRDRDTLLSTVSFRKQPPADNFTAPDTVPAASNGQSDLQPGFDGSLIYHGATSIYRAQTVNQAQRAVKDASTHPPLYTGSESNFAHVLEHFGINIEDEVIAKALMQFFKWQYPQFMFIYREGFLQDHFSDRVNCKYWSSALLLSICALGTLMSPDEEDRRSSEQFYTAAESILMVTGLTRPSIVTVQAFLCLAFYEIGRGNLSKGWGFSGIAFRIAQDMGFQKDPKNWISYDASLTTDEDVDIRRRIYWGAYISDKLISLILGRPVYLYYDDAEVEPMEQQPDYPELRPWRSVGFSGSDSELTKIGSMVPYYREQIHLSRVIERMLCTLFSPRSNMDGMSRRACLDTLNIELCRWKAGLPGRAEWNKWEPIDTPLIPSVAMLHLLFHSARIALNYDQALSSLLSGADQGSRQYCLSSAEDIASILRRYRHQYGLRHAPLILVYGVVQASRAMNTLGVPEEAQPLSQALGECAVTWNLAEQAKELMLQKAAGGGSGDLADILPPTDPGGQWG</sequence>
<evidence type="ECO:0000313" key="2">
    <source>
        <dbReference type="Proteomes" id="UP001148629"/>
    </source>
</evidence>
<evidence type="ECO:0000313" key="1">
    <source>
        <dbReference type="EMBL" id="KAJ3521542.1"/>
    </source>
</evidence>
<dbReference type="Proteomes" id="UP001148629">
    <property type="component" value="Unassembled WGS sequence"/>
</dbReference>
<accession>A0ACC1RMB2</accession>
<reference evidence="1" key="1">
    <citation type="submission" date="2022-08" db="EMBL/GenBank/DDBJ databases">
        <title>Genome Sequence of Fusarium decemcellulare.</title>
        <authorList>
            <person name="Buettner E."/>
        </authorList>
    </citation>
    <scope>NUCLEOTIDE SEQUENCE</scope>
    <source>
        <strain evidence="1">Babe19</strain>
    </source>
</reference>
<protein>
    <submittedName>
        <fullName evidence="1">Uncharacterized protein</fullName>
    </submittedName>
</protein>
<keyword evidence="2" id="KW-1185">Reference proteome</keyword>
<dbReference type="EMBL" id="JANRMS010002649">
    <property type="protein sequence ID" value="KAJ3521542.1"/>
    <property type="molecule type" value="Genomic_DNA"/>
</dbReference>
<comment type="caution">
    <text evidence="1">The sequence shown here is derived from an EMBL/GenBank/DDBJ whole genome shotgun (WGS) entry which is preliminary data.</text>
</comment>
<gene>
    <name evidence="1" type="ORF">NM208_g13245</name>
</gene>
<name>A0ACC1RMB2_9HYPO</name>
<proteinExistence type="predicted"/>
<organism evidence="1 2">
    <name type="scientific">Fusarium decemcellulare</name>
    <dbReference type="NCBI Taxonomy" id="57161"/>
    <lineage>
        <taxon>Eukaryota</taxon>
        <taxon>Fungi</taxon>
        <taxon>Dikarya</taxon>
        <taxon>Ascomycota</taxon>
        <taxon>Pezizomycotina</taxon>
        <taxon>Sordariomycetes</taxon>
        <taxon>Hypocreomycetidae</taxon>
        <taxon>Hypocreales</taxon>
        <taxon>Nectriaceae</taxon>
        <taxon>Fusarium</taxon>
        <taxon>Fusarium decemcellulare species complex</taxon>
    </lineage>
</organism>